<dbReference type="GO" id="GO:0015420">
    <property type="term" value="F:ABC-type vitamin B12 transporter activity"/>
    <property type="evidence" value="ECO:0007669"/>
    <property type="project" value="UniProtKB-UniRule"/>
</dbReference>
<keyword evidence="4 9" id="KW-1003">Cell membrane</keyword>
<evidence type="ECO:0000256" key="1">
    <source>
        <dbReference type="ARBA" id="ARBA00004651"/>
    </source>
</evidence>
<protein>
    <recommendedName>
        <fullName evidence="9">Cobalamin biosynthesis protein CobD</fullName>
    </recommendedName>
</protein>
<sequence length="342" mass="36610">MNVWIPAGALVLALLVDHFWGEPPVRLHPVVWMGNYLGWAGRQVQKVALQGALAPSSAAGPVTVASAPDYKAFWLAALYWSAGAALFTVAAWWLQSALMQALGASAGWLGGATSQLLGAVLLALLLKPMLAWAMLRREVQAVEGALAGSLQAGRDQLKWLVSRDTANLSEAEVRESAIESLAENLSDSVVAPIFWFVLLGLPGAVLYRFANTADAMWGYKGLYKGQNWEWAGKWAAWVDDVLNWLPARLTGLLLAATSGVAQHVLRREAVKTPSPNSGWPMAAMALALNIQLAKPGVYALNPDAGAPLPEQTGQAVIYARKVLLALIPLALTALIFKAWFSA</sequence>
<evidence type="ECO:0000256" key="2">
    <source>
        <dbReference type="ARBA" id="ARBA00004953"/>
    </source>
</evidence>
<evidence type="ECO:0000256" key="7">
    <source>
        <dbReference type="ARBA" id="ARBA00022989"/>
    </source>
</evidence>
<dbReference type="NCBIfam" id="TIGR00380">
    <property type="entry name" value="cobal_cbiB"/>
    <property type="match status" value="1"/>
</dbReference>
<dbReference type="PANTHER" id="PTHR34308">
    <property type="entry name" value="COBALAMIN BIOSYNTHESIS PROTEIN CBIB"/>
    <property type="match status" value="1"/>
</dbReference>
<keyword evidence="8 9" id="KW-0472">Membrane</keyword>
<dbReference type="AlphaFoldDB" id="A0A1Q8YDY1"/>
<evidence type="ECO:0000256" key="8">
    <source>
        <dbReference type="ARBA" id="ARBA00023136"/>
    </source>
</evidence>
<comment type="similarity">
    <text evidence="3 9">Belongs to the CobD/CbiB family.</text>
</comment>
<feature type="transmembrane region" description="Helical" evidence="9">
    <location>
        <begin position="72"/>
        <end position="94"/>
    </location>
</feature>
<evidence type="ECO:0000256" key="9">
    <source>
        <dbReference type="HAMAP-Rule" id="MF_00024"/>
    </source>
</evidence>
<evidence type="ECO:0000313" key="10">
    <source>
        <dbReference type="EMBL" id="OLP06271.1"/>
    </source>
</evidence>
<keyword evidence="6 9" id="KW-0812">Transmembrane</keyword>
<dbReference type="GO" id="GO:0048472">
    <property type="term" value="F:threonine-phosphate decarboxylase activity"/>
    <property type="evidence" value="ECO:0007669"/>
    <property type="project" value="InterPro"/>
</dbReference>
<dbReference type="InterPro" id="IPR004485">
    <property type="entry name" value="Cobalamin_biosynth_CobD/CbiB"/>
</dbReference>
<dbReference type="PANTHER" id="PTHR34308:SF1">
    <property type="entry name" value="COBALAMIN BIOSYNTHESIS PROTEIN CBIB"/>
    <property type="match status" value="1"/>
</dbReference>
<dbReference type="UniPathway" id="UPA00148"/>
<accession>A0A1Q8YDY1</accession>
<dbReference type="GO" id="GO:0005886">
    <property type="term" value="C:plasma membrane"/>
    <property type="evidence" value="ECO:0007669"/>
    <property type="project" value="UniProtKB-SubCell"/>
</dbReference>
<keyword evidence="10" id="KW-0436">Ligase</keyword>
<evidence type="ECO:0000313" key="11">
    <source>
        <dbReference type="Proteomes" id="UP000185911"/>
    </source>
</evidence>
<evidence type="ECO:0000256" key="5">
    <source>
        <dbReference type="ARBA" id="ARBA00022573"/>
    </source>
</evidence>
<comment type="function">
    <text evidence="9">Converts cobyric acid to cobinamide by the addition of aminopropanol on the F carboxylic group.</text>
</comment>
<feature type="transmembrane region" description="Helical" evidence="9">
    <location>
        <begin position="322"/>
        <end position="340"/>
    </location>
</feature>
<evidence type="ECO:0000256" key="3">
    <source>
        <dbReference type="ARBA" id="ARBA00006263"/>
    </source>
</evidence>
<dbReference type="EMBL" id="MSYM01000013">
    <property type="protein sequence ID" value="OLP06271.1"/>
    <property type="molecule type" value="Genomic_DNA"/>
</dbReference>
<dbReference type="GO" id="GO:0009236">
    <property type="term" value="P:cobalamin biosynthetic process"/>
    <property type="evidence" value="ECO:0007669"/>
    <property type="project" value="UniProtKB-UniRule"/>
</dbReference>
<comment type="pathway">
    <text evidence="2 9">Cofactor biosynthesis; adenosylcobalamin biosynthesis.</text>
</comment>
<name>A0A1Q8YDY1_9BURK</name>
<evidence type="ECO:0000256" key="6">
    <source>
        <dbReference type="ARBA" id="ARBA00022692"/>
    </source>
</evidence>
<feature type="transmembrane region" description="Helical" evidence="9">
    <location>
        <begin position="106"/>
        <end position="126"/>
    </location>
</feature>
<comment type="caution">
    <text evidence="9">Lacks conserved residue(s) required for the propagation of feature annotation.</text>
</comment>
<feature type="transmembrane region" description="Helical" evidence="9">
    <location>
        <begin position="189"/>
        <end position="210"/>
    </location>
</feature>
<dbReference type="Pfam" id="PF03186">
    <property type="entry name" value="CobD_Cbib"/>
    <property type="match status" value="1"/>
</dbReference>
<keyword evidence="7 9" id="KW-1133">Transmembrane helix</keyword>
<evidence type="ECO:0000256" key="4">
    <source>
        <dbReference type="ARBA" id="ARBA00022475"/>
    </source>
</evidence>
<dbReference type="RefSeq" id="WP_075586743.1">
    <property type="nucleotide sequence ID" value="NZ_MSYM01000013.1"/>
</dbReference>
<reference evidence="10 11" key="1">
    <citation type="submission" date="2017-01" db="EMBL/GenBank/DDBJ databases">
        <title>Genome sequence of Rhodoferax antarcticus ANT.BR, a psychrophilic purple nonsulfur bacterium from an Antarctic microbial mat.</title>
        <authorList>
            <person name="Baker J."/>
            <person name="Riester C."/>
            <person name="Skinner B."/>
            <person name="Newell A."/>
            <person name="Swingley W."/>
            <person name="Madigan M."/>
            <person name="Jung D."/>
            <person name="Asao M."/>
            <person name="Chen M."/>
            <person name="Loughlin P."/>
            <person name="Pan H."/>
            <person name="Lin S."/>
            <person name="Li N."/>
            <person name="Shaw J."/>
            <person name="Prado M."/>
            <person name="Sherman C."/>
            <person name="Li X."/>
            <person name="Tang J."/>
            <person name="Blankenship R."/>
            <person name="Zhao T."/>
            <person name="Touchman J."/>
            <person name="Sattley M."/>
        </authorList>
    </citation>
    <scope>NUCLEOTIDE SEQUENCE [LARGE SCALE GENOMIC DNA]</scope>
    <source>
        <strain evidence="10 11">ANT.BR</strain>
    </source>
</reference>
<comment type="subcellular location">
    <subcellularLocation>
        <location evidence="1 9">Cell membrane</location>
        <topology evidence="1 9">Multi-pass membrane protein</topology>
    </subcellularLocation>
</comment>
<keyword evidence="5 9" id="KW-0169">Cobalamin biosynthesis</keyword>
<dbReference type="STRING" id="81479.RA876_06640"/>
<organism evidence="10 11">
    <name type="scientific">Rhodoferax antarcticus ANT.BR</name>
    <dbReference type="NCBI Taxonomy" id="1111071"/>
    <lineage>
        <taxon>Bacteria</taxon>
        <taxon>Pseudomonadati</taxon>
        <taxon>Pseudomonadota</taxon>
        <taxon>Betaproteobacteria</taxon>
        <taxon>Burkholderiales</taxon>
        <taxon>Comamonadaceae</taxon>
        <taxon>Rhodoferax</taxon>
    </lineage>
</organism>
<comment type="caution">
    <text evidence="10">The sequence shown here is derived from an EMBL/GenBank/DDBJ whole genome shotgun (WGS) entry which is preliminary data.</text>
</comment>
<proteinExistence type="inferred from homology"/>
<dbReference type="HAMAP" id="MF_00024">
    <property type="entry name" value="CobD_CbiB"/>
    <property type="match status" value="1"/>
</dbReference>
<dbReference type="Proteomes" id="UP000185911">
    <property type="component" value="Unassembled WGS sequence"/>
</dbReference>
<gene>
    <name evidence="9" type="primary">cobD</name>
    <name evidence="10" type="ORF">BLL52_2502</name>
</gene>
<keyword evidence="11" id="KW-1185">Reference proteome</keyword>
<dbReference type="GO" id="GO:0016874">
    <property type="term" value="F:ligase activity"/>
    <property type="evidence" value="ECO:0007669"/>
    <property type="project" value="UniProtKB-KW"/>
</dbReference>